<reference evidence="2" key="1">
    <citation type="journal article" date="2017" name="Front. Plant Sci.">
        <title>Climate Clever Clovers: New Paradigm to Reduce the Environmental Footprint of Ruminants by Breeding Low Methanogenic Forages Utilizing Haplotype Variation.</title>
        <authorList>
            <person name="Kaur P."/>
            <person name="Appels R."/>
            <person name="Bayer P.E."/>
            <person name="Keeble-Gagnere G."/>
            <person name="Wang J."/>
            <person name="Hirakawa H."/>
            <person name="Shirasawa K."/>
            <person name="Vercoe P."/>
            <person name="Stefanova K."/>
            <person name="Durmic Z."/>
            <person name="Nichols P."/>
            <person name="Revell C."/>
            <person name="Isobe S.N."/>
            <person name="Edwards D."/>
            <person name="Erskine W."/>
        </authorList>
    </citation>
    <scope>NUCLEOTIDE SEQUENCE [LARGE SCALE GENOMIC DNA]</scope>
    <source>
        <strain evidence="2">cv. Daliak</strain>
    </source>
</reference>
<proteinExistence type="predicted"/>
<evidence type="ECO:0000313" key="2">
    <source>
        <dbReference type="Proteomes" id="UP000242715"/>
    </source>
</evidence>
<keyword evidence="2" id="KW-1185">Reference proteome</keyword>
<evidence type="ECO:0000313" key="1">
    <source>
        <dbReference type="EMBL" id="GAU28357.1"/>
    </source>
</evidence>
<accession>A0A2Z6NFN3</accession>
<sequence>MVRNSLHRVGCLVALSVLVYGAVVFIGLRDCHILIVVVATWASVKAGLELGLDGWGCWFLV</sequence>
<protein>
    <submittedName>
        <fullName evidence="1">Uncharacterized protein</fullName>
    </submittedName>
</protein>
<dbReference type="AlphaFoldDB" id="A0A2Z6NFN3"/>
<organism evidence="1 2">
    <name type="scientific">Trifolium subterraneum</name>
    <name type="common">Subterranean clover</name>
    <dbReference type="NCBI Taxonomy" id="3900"/>
    <lineage>
        <taxon>Eukaryota</taxon>
        <taxon>Viridiplantae</taxon>
        <taxon>Streptophyta</taxon>
        <taxon>Embryophyta</taxon>
        <taxon>Tracheophyta</taxon>
        <taxon>Spermatophyta</taxon>
        <taxon>Magnoliopsida</taxon>
        <taxon>eudicotyledons</taxon>
        <taxon>Gunneridae</taxon>
        <taxon>Pentapetalae</taxon>
        <taxon>rosids</taxon>
        <taxon>fabids</taxon>
        <taxon>Fabales</taxon>
        <taxon>Fabaceae</taxon>
        <taxon>Papilionoideae</taxon>
        <taxon>50 kb inversion clade</taxon>
        <taxon>NPAAA clade</taxon>
        <taxon>Hologalegina</taxon>
        <taxon>IRL clade</taxon>
        <taxon>Trifolieae</taxon>
        <taxon>Trifolium</taxon>
    </lineage>
</organism>
<name>A0A2Z6NFN3_TRISU</name>
<dbReference type="Proteomes" id="UP000242715">
    <property type="component" value="Unassembled WGS sequence"/>
</dbReference>
<gene>
    <name evidence="1" type="ORF">TSUD_256850</name>
</gene>
<dbReference type="EMBL" id="DF973371">
    <property type="protein sequence ID" value="GAU28357.1"/>
    <property type="molecule type" value="Genomic_DNA"/>
</dbReference>